<protein>
    <submittedName>
        <fullName evidence="1">Uncharacterized protein</fullName>
    </submittedName>
</protein>
<gene>
    <name evidence="1" type="ORF">UFOVP517_46</name>
</gene>
<sequence length="105" mass="12128">MKSKRPEIKFSRTEMEVMSQHQLLELKRTGTEYERMHANAILEDRSAGNTQTHGYPAIPELMASAKGQRSVTGIPVKPNRYLNGYHQNKKTKHAYRVSEIEKEKD</sequence>
<name>A0A6J5MP44_9CAUD</name>
<accession>A0A6J5MP44</accession>
<organism evidence="1">
    <name type="scientific">uncultured Caudovirales phage</name>
    <dbReference type="NCBI Taxonomy" id="2100421"/>
    <lineage>
        <taxon>Viruses</taxon>
        <taxon>Duplodnaviria</taxon>
        <taxon>Heunggongvirae</taxon>
        <taxon>Uroviricota</taxon>
        <taxon>Caudoviricetes</taxon>
        <taxon>Peduoviridae</taxon>
        <taxon>Maltschvirus</taxon>
        <taxon>Maltschvirus maltsch</taxon>
    </lineage>
</organism>
<proteinExistence type="predicted"/>
<evidence type="ECO:0000313" key="1">
    <source>
        <dbReference type="EMBL" id="CAB4147831.1"/>
    </source>
</evidence>
<reference evidence="1" key="1">
    <citation type="submission" date="2020-04" db="EMBL/GenBank/DDBJ databases">
        <authorList>
            <person name="Chiriac C."/>
            <person name="Salcher M."/>
            <person name="Ghai R."/>
            <person name="Kavagutti S V."/>
        </authorList>
    </citation>
    <scope>NUCLEOTIDE SEQUENCE</scope>
</reference>
<dbReference type="EMBL" id="LR796489">
    <property type="protein sequence ID" value="CAB4147831.1"/>
    <property type="molecule type" value="Genomic_DNA"/>
</dbReference>